<feature type="transmembrane region" description="Helical" evidence="8">
    <location>
        <begin position="290"/>
        <end position="311"/>
    </location>
</feature>
<feature type="transmembrane region" description="Helical" evidence="8">
    <location>
        <begin position="381"/>
        <end position="401"/>
    </location>
</feature>
<dbReference type="PANTHER" id="PTHR23502:SF132">
    <property type="entry name" value="POLYAMINE TRANSPORTER 2-RELATED"/>
    <property type="match status" value="1"/>
</dbReference>
<comment type="caution">
    <text evidence="10">The sequence shown here is derived from an EMBL/GenBank/DDBJ whole genome shotgun (WGS) entry which is preliminary data.</text>
</comment>
<dbReference type="InterPro" id="IPR004812">
    <property type="entry name" value="Efflux_drug-R_Bcr/CmlA"/>
</dbReference>
<reference evidence="10 11" key="1">
    <citation type="submission" date="2016-03" db="EMBL/GenBank/DDBJ databases">
        <title>Genome sequencing of Devosia sp. S37.</title>
        <authorList>
            <person name="Mohd Nor M."/>
        </authorList>
    </citation>
    <scope>NUCLEOTIDE SEQUENCE [LARGE SCALE GENOMIC DNA]</scope>
    <source>
        <strain evidence="10 11">S37</strain>
    </source>
</reference>
<evidence type="ECO:0000259" key="9">
    <source>
        <dbReference type="PROSITE" id="PS50850"/>
    </source>
</evidence>
<feature type="transmembrane region" description="Helical" evidence="8">
    <location>
        <begin position="176"/>
        <end position="195"/>
    </location>
</feature>
<accession>A0A178I1T1</accession>
<dbReference type="Gene3D" id="1.20.1720.10">
    <property type="entry name" value="Multidrug resistance protein D"/>
    <property type="match status" value="1"/>
</dbReference>
<evidence type="ECO:0000256" key="1">
    <source>
        <dbReference type="ARBA" id="ARBA00004651"/>
    </source>
</evidence>
<feature type="transmembrane region" description="Helical" evidence="8">
    <location>
        <begin position="89"/>
        <end position="107"/>
    </location>
</feature>
<comment type="similarity">
    <text evidence="2 8">Belongs to the major facilitator superfamily. Bcr/CmlA family.</text>
</comment>
<feature type="transmembrane region" description="Helical" evidence="8">
    <location>
        <begin position="355"/>
        <end position="375"/>
    </location>
</feature>
<name>A0A178I1T1_9HYPH</name>
<dbReference type="GO" id="GO:0042910">
    <property type="term" value="F:xenobiotic transmembrane transporter activity"/>
    <property type="evidence" value="ECO:0007669"/>
    <property type="project" value="InterPro"/>
</dbReference>
<evidence type="ECO:0000256" key="6">
    <source>
        <dbReference type="ARBA" id="ARBA00022989"/>
    </source>
</evidence>
<keyword evidence="8" id="KW-0997">Cell inner membrane</keyword>
<dbReference type="EMBL" id="LVVY01000072">
    <property type="protein sequence ID" value="OAM78246.1"/>
    <property type="molecule type" value="Genomic_DNA"/>
</dbReference>
<gene>
    <name evidence="10" type="ORF">A3840_07040</name>
</gene>
<dbReference type="InterPro" id="IPR036259">
    <property type="entry name" value="MFS_trans_sf"/>
</dbReference>
<dbReference type="NCBIfam" id="TIGR00710">
    <property type="entry name" value="efflux_Bcr_CflA"/>
    <property type="match status" value="1"/>
</dbReference>
<dbReference type="STRING" id="1770058.A3840_07040"/>
<feature type="domain" description="Major facilitator superfamily (MFS) profile" evidence="9">
    <location>
        <begin position="22"/>
        <end position="408"/>
    </location>
</feature>
<organism evidence="10 11">
    <name type="scientific">Devosia elaeis</name>
    <dbReference type="NCBI Taxonomy" id="1770058"/>
    <lineage>
        <taxon>Bacteria</taxon>
        <taxon>Pseudomonadati</taxon>
        <taxon>Pseudomonadota</taxon>
        <taxon>Alphaproteobacteria</taxon>
        <taxon>Hyphomicrobiales</taxon>
        <taxon>Devosiaceae</taxon>
        <taxon>Devosia</taxon>
    </lineage>
</organism>
<keyword evidence="6 8" id="KW-1133">Transmembrane helix</keyword>
<evidence type="ECO:0000256" key="5">
    <source>
        <dbReference type="ARBA" id="ARBA00022692"/>
    </source>
</evidence>
<dbReference type="InterPro" id="IPR011701">
    <property type="entry name" value="MFS"/>
</dbReference>
<evidence type="ECO:0000313" key="11">
    <source>
        <dbReference type="Proteomes" id="UP000078389"/>
    </source>
</evidence>
<comment type="subcellular location">
    <subcellularLocation>
        <location evidence="8">Cell inner membrane</location>
        <topology evidence="8">Multi-pass membrane protein</topology>
    </subcellularLocation>
    <subcellularLocation>
        <location evidence="1">Cell membrane</location>
        <topology evidence="1">Multi-pass membrane protein</topology>
    </subcellularLocation>
</comment>
<evidence type="ECO:0000256" key="2">
    <source>
        <dbReference type="ARBA" id="ARBA00006236"/>
    </source>
</evidence>
<dbReference type="RefSeq" id="WP_067453978.1">
    <property type="nucleotide sequence ID" value="NZ_LVVY01000072.1"/>
</dbReference>
<dbReference type="Proteomes" id="UP000078389">
    <property type="component" value="Unassembled WGS sequence"/>
</dbReference>
<feature type="transmembrane region" description="Helical" evidence="8">
    <location>
        <begin position="260"/>
        <end position="278"/>
    </location>
</feature>
<keyword evidence="3 8" id="KW-0813">Transport</keyword>
<dbReference type="CDD" id="cd17320">
    <property type="entry name" value="MFS_MdfA_MDR_like"/>
    <property type="match status" value="1"/>
</dbReference>
<dbReference type="OrthoDB" id="9800416at2"/>
<keyword evidence="7 8" id="KW-0472">Membrane</keyword>
<evidence type="ECO:0000313" key="10">
    <source>
        <dbReference type="EMBL" id="OAM78246.1"/>
    </source>
</evidence>
<evidence type="ECO:0000256" key="7">
    <source>
        <dbReference type="ARBA" id="ARBA00023136"/>
    </source>
</evidence>
<feature type="transmembrane region" description="Helical" evidence="8">
    <location>
        <begin position="146"/>
        <end position="170"/>
    </location>
</feature>
<dbReference type="GO" id="GO:0005886">
    <property type="term" value="C:plasma membrane"/>
    <property type="evidence" value="ECO:0007669"/>
    <property type="project" value="UniProtKB-SubCell"/>
</dbReference>
<proteinExistence type="inferred from homology"/>
<dbReference type="PROSITE" id="PS50850">
    <property type="entry name" value="MFS"/>
    <property type="match status" value="1"/>
</dbReference>
<dbReference type="InterPro" id="IPR020846">
    <property type="entry name" value="MFS_dom"/>
</dbReference>
<feature type="transmembrane region" description="Helical" evidence="8">
    <location>
        <begin position="225"/>
        <end position="254"/>
    </location>
</feature>
<feature type="transmembrane region" description="Helical" evidence="8">
    <location>
        <begin position="317"/>
        <end position="343"/>
    </location>
</feature>
<feature type="transmembrane region" description="Helical" evidence="8">
    <location>
        <begin position="20"/>
        <end position="40"/>
    </location>
</feature>
<keyword evidence="4" id="KW-1003">Cell membrane</keyword>
<dbReference type="GO" id="GO:1990961">
    <property type="term" value="P:xenobiotic detoxification by transmembrane export across the plasma membrane"/>
    <property type="evidence" value="ECO:0007669"/>
    <property type="project" value="InterPro"/>
</dbReference>
<evidence type="ECO:0000256" key="3">
    <source>
        <dbReference type="ARBA" id="ARBA00022448"/>
    </source>
</evidence>
<dbReference type="Pfam" id="PF07690">
    <property type="entry name" value="MFS_1"/>
    <property type="match status" value="1"/>
</dbReference>
<keyword evidence="11" id="KW-1185">Reference proteome</keyword>
<dbReference type="AlphaFoldDB" id="A0A178I1T1"/>
<feature type="transmembrane region" description="Helical" evidence="8">
    <location>
        <begin position="60"/>
        <end position="77"/>
    </location>
</feature>
<evidence type="ECO:0000256" key="8">
    <source>
        <dbReference type="RuleBase" id="RU365088"/>
    </source>
</evidence>
<dbReference type="PANTHER" id="PTHR23502">
    <property type="entry name" value="MAJOR FACILITATOR SUPERFAMILY"/>
    <property type="match status" value="1"/>
</dbReference>
<feature type="transmembrane region" description="Helical" evidence="8">
    <location>
        <begin position="113"/>
        <end position="134"/>
    </location>
</feature>
<protein>
    <recommendedName>
        <fullName evidence="8">Bcr/CflA family efflux transporter</fullName>
    </recommendedName>
</protein>
<keyword evidence="5 8" id="KW-0812">Transmembrane</keyword>
<sequence>MTTETAPAHDAPQAEHYRGVWLTVLLSLLLGFASISTDLYLPALPSMAASLGASQGTLELTVSGYLLGFSLGQLFWGPVSDRYGRKVPLLAGVAIFAVGAAGCALSTDAFQMIGWRIVQALGASAAVVIGRAMVRDLFAREEAARVLSTLMTIMGVAPLLGPILGAQILAISSWQYIFWTLVAIGLVTSLGVVRTTESLPRDRRMDAGLGSAFAHYGQHLRNSRLMLYAGVLGCFAAGVFAYVAGSSFVFIQYYRLSPDAYGLVFAAGIAGIMLANIVNRHLIGRFSSDSLMLTGTFVRLAAGLVVLGVVAAGSDGLVVFTVGLAVFVAMNGLVGANAVAGGLASVDHGTGSASALLGFAQYGGGMVGSALVGALADGTPFPMAIIIVVSAVATIACAATLKYMKHPDSAQP</sequence>
<dbReference type="SUPFAM" id="SSF103473">
    <property type="entry name" value="MFS general substrate transporter"/>
    <property type="match status" value="1"/>
</dbReference>
<evidence type="ECO:0000256" key="4">
    <source>
        <dbReference type="ARBA" id="ARBA00022475"/>
    </source>
</evidence>